<dbReference type="PANTHER" id="PTHR20883:SF15">
    <property type="entry name" value="PHYTANOYL-COA DIOXYGENASE DOMAIN-CONTAINING PROTEIN 1"/>
    <property type="match status" value="1"/>
</dbReference>
<evidence type="ECO:0000256" key="2">
    <source>
        <dbReference type="ARBA" id="ARBA00023004"/>
    </source>
</evidence>
<dbReference type="InterPro" id="IPR008775">
    <property type="entry name" value="Phytyl_CoA_dOase-like"/>
</dbReference>
<evidence type="ECO:0000256" key="1">
    <source>
        <dbReference type="ARBA" id="ARBA00022723"/>
    </source>
</evidence>
<dbReference type="RefSeq" id="WP_128229922.1">
    <property type="nucleotide sequence ID" value="NZ_SACR01000005.1"/>
</dbReference>
<evidence type="ECO:0000313" key="4">
    <source>
        <dbReference type="Proteomes" id="UP000285575"/>
    </source>
</evidence>
<keyword evidence="3" id="KW-0223">Dioxygenase</keyword>
<dbReference type="PANTHER" id="PTHR20883">
    <property type="entry name" value="PHYTANOYL-COA DIOXYGENASE DOMAIN CONTAINING 1"/>
    <property type="match status" value="1"/>
</dbReference>
<keyword evidence="4" id="KW-1185">Reference proteome</keyword>
<protein>
    <submittedName>
        <fullName evidence="3">Phytanoyl-CoA dioxygenase family protein</fullName>
    </submittedName>
</protein>
<accession>A0A437RC86</accession>
<proteinExistence type="predicted"/>
<dbReference type="GO" id="GO:0016706">
    <property type="term" value="F:2-oxoglutarate-dependent dioxygenase activity"/>
    <property type="evidence" value="ECO:0007669"/>
    <property type="project" value="UniProtKB-ARBA"/>
</dbReference>
<dbReference type="SUPFAM" id="SSF51197">
    <property type="entry name" value="Clavaminate synthase-like"/>
    <property type="match status" value="1"/>
</dbReference>
<dbReference type="Pfam" id="PF05721">
    <property type="entry name" value="PhyH"/>
    <property type="match status" value="1"/>
</dbReference>
<name>A0A437RC86_9BURK</name>
<dbReference type="EMBL" id="SACR01000005">
    <property type="protein sequence ID" value="RVU44375.1"/>
    <property type="molecule type" value="Genomic_DNA"/>
</dbReference>
<dbReference type="OrthoDB" id="9791262at2"/>
<reference evidence="3 4" key="1">
    <citation type="submission" date="2019-01" db="EMBL/GenBank/DDBJ databases">
        <authorList>
            <person name="Chen W.-M."/>
        </authorList>
    </citation>
    <scope>NUCLEOTIDE SEQUENCE [LARGE SCALE GENOMIC DNA]</scope>
    <source>
        <strain evidence="3 4">KYPY4</strain>
    </source>
</reference>
<gene>
    <name evidence="3" type="ORF">EOE66_17005</name>
</gene>
<comment type="caution">
    <text evidence="3">The sequence shown here is derived from an EMBL/GenBank/DDBJ whole genome shotgun (WGS) entry which is preliminary data.</text>
</comment>
<keyword evidence="1" id="KW-0479">Metal-binding</keyword>
<dbReference type="GO" id="GO:0005506">
    <property type="term" value="F:iron ion binding"/>
    <property type="evidence" value="ECO:0007669"/>
    <property type="project" value="UniProtKB-ARBA"/>
</dbReference>
<keyword evidence="3" id="KW-0560">Oxidoreductase</keyword>
<organism evidence="3 4">
    <name type="scientific">Rubrivivax rivuli</name>
    <dbReference type="NCBI Taxonomy" id="1862385"/>
    <lineage>
        <taxon>Bacteria</taxon>
        <taxon>Pseudomonadati</taxon>
        <taxon>Pseudomonadota</taxon>
        <taxon>Betaproteobacteria</taxon>
        <taxon>Burkholderiales</taxon>
        <taxon>Sphaerotilaceae</taxon>
        <taxon>Rubrivivax</taxon>
    </lineage>
</organism>
<keyword evidence="2" id="KW-0408">Iron</keyword>
<sequence length="284" mass="31053">MLNPTDLATWQQEGCLVLPGFKSAAEVAAVCQRARELVDAFTPSAQTSRFSTRDRSQVADAALLASAEAVHCFFEEEALDAEGRLRVPKDRSINKIGHALHDLDPVFQAFSHGPALAELGRDLGLLQPQVWQSQVIFKQPHIGGEVGWHQDASFFVTTPQTVTTFWFALEDATLDNGCLWVMPGGHQGRHGVLREQYVCDHATGTLRMQPLNATPWPTTAEARALPVEAGTLIVFHGLLPHYSAPNRSAKSRLAYTLHVTDASATYAPENWLQRSARLPVGGLA</sequence>
<evidence type="ECO:0000313" key="3">
    <source>
        <dbReference type="EMBL" id="RVU44375.1"/>
    </source>
</evidence>
<dbReference type="Gene3D" id="2.60.120.620">
    <property type="entry name" value="q2cbj1_9rhob like domain"/>
    <property type="match status" value="1"/>
</dbReference>
<dbReference type="AlphaFoldDB" id="A0A437RC86"/>
<dbReference type="Proteomes" id="UP000285575">
    <property type="component" value="Unassembled WGS sequence"/>
</dbReference>